<evidence type="ECO:0000259" key="2">
    <source>
        <dbReference type="Pfam" id="PF07727"/>
    </source>
</evidence>
<feature type="region of interest" description="Disordered" evidence="1">
    <location>
        <begin position="267"/>
        <end position="299"/>
    </location>
</feature>
<evidence type="ECO:0000313" key="5">
    <source>
        <dbReference type="Proteomes" id="UP001151760"/>
    </source>
</evidence>
<protein>
    <submittedName>
        <fullName evidence="4">Retrovirus-related pol polyprotein from transposon TNT 1-94</fullName>
    </submittedName>
</protein>
<dbReference type="Pfam" id="PF07727">
    <property type="entry name" value="RVT_2"/>
    <property type="match status" value="1"/>
</dbReference>
<dbReference type="EMBL" id="BQNB010014453">
    <property type="protein sequence ID" value="GJT28349.1"/>
    <property type="molecule type" value="Genomic_DNA"/>
</dbReference>
<comment type="caution">
    <text evidence="4">The sequence shown here is derived from an EMBL/GenBank/DDBJ whole genome shotgun (WGS) entry which is preliminary data.</text>
</comment>
<evidence type="ECO:0000259" key="3">
    <source>
        <dbReference type="Pfam" id="PF25597"/>
    </source>
</evidence>
<keyword evidence="5" id="KW-1185">Reference proteome</keyword>
<reference evidence="4" key="1">
    <citation type="journal article" date="2022" name="Int. J. Mol. Sci.">
        <title>Draft Genome of Tanacetum Coccineum: Genomic Comparison of Closely Related Tanacetum-Family Plants.</title>
        <authorList>
            <person name="Yamashiro T."/>
            <person name="Shiraishi A."/>
            <person name="Nakayama K."/>
            <person name="Satake H."/>
        </authorList>
    </citation>
    <scope>NUCLEOTIDE SEQUENCE</scope>
</reference>
<feature type="compositionally biased region" description="Low complexity" evidence="1">
    <location>
        <begin position="279"/>
        <end position="291"/>
    </location>
</feature>
<dbReference type="InterPro" id="IPR013103">
    <property type="entry name" value="RVT_2"/>
</dbReference>
<reference evidence="4" key="2">
    <citation type="submission" date="2022-01" db="EMBL/GenBank/DDBJ databases">
        <authorList>
            <person name="Yamashiro T."/>
            <person name="Shiraishi A."/>
            <person name="Satake H."/>
            <person name="Nakayama K."/>
        </authorList>
    </citation>
    <scope>NUCLEOTIDE SEQUENCE</scope>
</reference>
<evidence type="ECO:0000256" key="1">
    <source>
        <dbReference type="SAM" id="MobiDB-lite"/>
    </source>
</evidence>
<dbReference type="InterPro" id="IPR057670">
    <property type="entry name" value="SH3_retrovirus"/>
</dbReference>
<gene>
    <name evidence="4" type="ORF">Tco_0908624</name>
</gene>
<feature type="domain" description="Retroviral polymerase SH3-like" evidence="3">
    <location>
        <begin position="134"/>
        <end position="188"/>
    </location>
</feature>
<dbReference type="PANTHER" id="PTHR11439">
    <property type="entry name" value="GAG-POL-RELATED RETROTRANSPOSON"/>
    <property type="match status" value="1"/>
</dbReference>
<proteinExistence type="predicted"/>
<organism evidence="4 5">
    <name type="scientific">Tanacetum coccineum</name>
    <dbReference type="NCBI Taxonomy" id="301880"/>
    <lineage>
        <taxon>Eukaryota</taxon>
        <taxon>Viridiplantae</taxon>
        <taxon>Streptophyta</taxon>
        <taxon>Embryophyta</taxon>
        <taxon>Tracheophyta</taxon>
        <taxon>Spermatophyta</taxon>
        <taxon>Magnoliopsida</taxon>
        <taxon>eudicotyledons</taxon>
        <taxon>Gunneridae</taxon>
        <taxon>Pentapetalae</taxon>
        <taxon>asterids</taxon>
        <taxon>campanulids</taxon>
        <taxon>Asterales</taxon>
        <taxon>Asteraceae</taxon>
        <taxon>Asteroideae</taxon>
        <taxon>Anthemideae</taxon>
        <taxon>Anthemidinae</taxon>
        <taxon>Tanacetum</taxon>
    </lineage>
</organism>
<name>A0ABQ5CU35_9ASTR</name>
<dbReference type="PANTHER" id="PTHR11439:SF463">
    <property type="entry name" value="REVERSE TRANSCRIPTASE TY1_COPIA-TYPE DOMAIN-CONTAINING PROTEIN"/>
    <property type="match status" value="1"/>
</dbReference>
<dbReference type="Proteomes" id="UP001151760">
    <property type="component" value="Unassembled WGS sequence"/>
</dbReference>
<dbReference type="Pfam" id="PF25597">
    <property type="entry name" value="SH3_retrovirus"/>
    <property type="match status" value="1"/>
</dbReference>
<sequence>MLKAELAKKEHMVEKKNFDEVVLRCSRLKNRSANLELKLQHQKESFLNNRSLNNQNALEILEFFKINKWQAKLDAKDVSVVNLRKHIQSLKGKNVVEKEATPNIAKVIAPRMFKIDLEPLASKNLSYLHVFGALCYPTNNSKDRGKLKPKADIGIFAGYAPAKKAFRIYNKRTRLIIKTIHVDFDNLTTMAFEQFNLRPGPQLLTPGIISSGLVPNPSSPTPYVPPTKKDCDILFQPMFDEYFSPPPSVASPVPTVIAPVPADSTCSPSSTLVDQDAPSLSTSQTTQESQSPVASPDVVEDCPDMKLTGRCFEKQDSVGARGYLQEEGINFEESFALVARLEAIRIFIVYAAYKNMTAYQMDVKTAFLNGILREEVYVSQLNRFVDQDNLNHVYKMKKALYGLKHAPRACDPVDTPMVEKSKLDADPQGKKVDLTRYRGMIGSLMYKTASRPDFVFTDSCIALTAFANADHAGCQDTKRSTSGKAEYIALSGCCAQILLMRSQLTDYGLGFNKIPLTEYQLADIFTKVLGRERLEYLINKLGMRSISPKRLKSLADKEEE</sequence>
<evidence type="ECO:0000313" key="4">
    <source>
        <dbReference type="EMBL" id="GJT28349.1"/>
    </source>
</evidence>
<feature type="domain" description="Reverse transcriptase Ty1/copia-type" evidence="2">
    <location>
        <begin position="319"/>
        <end position="412"/>
    </location>
</feature>
<accession>A0ABQ5CU35</accession>